<reference evidence="1 2" key="1">
    <citation type="submission" date="2020-03" db="EMBL/GenBank/DDBJ databases">
        <title>Whole genome shotgun sequence of Phytohabitans flavus NBRC 107702.</title>
        <authorList>
            <person name="Komaki H."/>
            <person name="Tamura T."/>
        </authorList>
    </citation>
    <scope>NUCLEOTIDE SEQUENCE [LARGE SCALE GENOMIC DNA]</scope>
    <source>
        <strain evidence="1 2">NBRC 107702</strain>
    </source>
</reference>
<gene>
    <name evidence="1" type="ORF">Pflav_015570</name>
</gene>
<dbReference type="RefSeq" id="WP_173034771.1">
    <property type="nucleotide sequence ID" value="NZ_AP022870.1"/>
</dbReference>
<dbReference type="Pfam" id="PF19142">
    <property type="entry name" value="DUF5825"/>
    <property type="match status" value="1"/>
</dbReference>
<sequence>MTAGPATASTGAAPSAHQSVRIADRVRLDGTDPDALSQVRALREAAALATTVDWAVDLPPGLPVWTLTHLPPPREATGLTPVELQEWRHRYRYGLCYYRRGPDFVVVHDDRREPATRRVVTDQAAVEALATLRLPQLPDVLPPAVRAVLPALHRHGLILRLGGQVLTLPWRPTRWPVPCTL</sequence>
<dbReference type="Proteomes" id="UP000502508">
    <property type="component" value="Chromosome"/>
</dbReference>
<evidence type="ECO:0000313" key="2">
    <source>
        <dbReference type="Proteomes" id="UP000502508"/>
    </source>
</evidence>
<dbReference type="KEGG" id="pfla:Pflav_015570"/>
<protein>
    <submittedName>
        <fullName evidence="1">Uncharacterized protein</fullName>
    </submittedName>
</protein>
<keyword evidence="2" id="KW-1185">Reference proteome</keyword>
<dbReference type="AlphaFoldDB" id="A0A6F8XMW9"/>
<reference evidence="1 2" key="2">
    <citation type="submission" date="2020-03" db="EMBL/GenBank/DDBJ databases">
        <authorList>
            <person name="Ichikawa N."/>
            <person name="Kimura A."/>
            <person name="Kitahashi Y."/>
            <person name="Uohara A."/>
        </authorList>
    </citation>
    <scope>NUCLEOTIDE SEQUENCE [LARGE SCALE GENOMIC DNA]</scope>
    <source>
        <strain evidence="1 2">NBRC 107702</strain>
    </source>
</reference>
<accession>A0A6F8XMW9</accession>
<dbReference type="EMBL" id="AP022870">
    <property type="protein sequence ID" value="BCB75147.1"/>
    <property type="molecule type" value="Genomic_DNA"/>
</dbReference>
<proteinExistence type="predicted"/>
<evidence type="ECO:0000313" key="1">
    <source>
        <dbReference type="EMBL" id="BCB75147.1"/>
    </source>
</evidence>
<name>A0A6F8XMW9_9ACTN</name>
<dbReference type="InterPro" id="IPR043863">
    <property type="entry name" value="DUF5825"/>
</dbReference>
<organism evidence="1 2">
    <name type="scientific">Phytohabitans flavus</name>
    <dbReference type="NCBI Taxonomy" id="1076124"/>
    <lineage>
        <taxon>Bacteria</taxon>
        <taxon>Bacillati</taxon>
        <taxon>Actinomycetota</taxon>
        <taxon>Actinomycetes</taxon>
        <taxon>Micromonosporales</taxon>
        <taxon>Micromonosporaceae</taxon>
    </lineage>
</organism>